<dbReference type="SUPFAM" id="SSF53807">
    <property type="entry name" value="Helical backbone' metal receptor"/>
    <property type="match status" value="1"/>
</dbReference>
<evidence type="ECO:0000259" key="6">
    <source>
        <dbReference type="Pfam" id="PF01497"/>
    </source>
</evidence>
<dbReference type="Gene3D" id="3.40.50.1980">
    <property type="entry name" value="Nitrogenase molybdenum iron protein domain"/>
    <property type="match status" value="2"/>
</dbReference>
<reference evidence="7" key="1">
    <citation type="submission" date="2021-01" db="EMBL/GenBank/DDBJ databases">
        <title>Whole genome shotgun sequence of Actinocatenispora rupis NBRC 107355.</title>
        <authorList>
            <person name="Komaki H."/>
            <person name="Tamura T."/>
        </authorList>
    </citation>
    <scope>NUCLEOTIDE SEQUENCE</scope>
    <source>
        <strain evidence="7">NBRC 107355</strain>
    </source>
</reference>
<evidence type="ECO:0000256" key="3">
    <source>
        <dbReference type="ARBA" id="ARBA00022448"/>
    </source>
</evidence>
<dbReference type="GO" id="GO:1901678">
    <property type="term" value="P:iron coordination entity transport"/>
    <property type="evidence" value="ECO:0007669"/>
    <property type="project" value="UniProtKB-ARBA"/>
</dbReference>
<comment type="subcellular location">
    <subcellularLocation>
        <location evidence="1">Cell envelope</location>
    </subcellularLocation>
</comment>
<dbReference type="AlphaFoldDB" id="A0A8J3NE20"/>
<dbReference type="InterPro" id="IPR006311">
    <property type="entry name" value="TAT_signal"/>
</dbReference>
<evidence type="ECO:0000313" key="8">
    <source>
        <dbReference type="Proteomes" id="UP000612808"/>
    </source>
</evidence>
<keyword evidence="3" id="KW-0813">Transport</keyword>
<comment type="caution">
    <text evidence="7">The sequence shown here is derived from an EMBL/GenBank/DDBJ whole genome shotgun (WGS) entry which is preliminary data.</text>
</comment>
<keyword evidence="8" id="KW-1185">Reference proteome</keyword>
<dbReference type="Pfam" id="PF01497">
    <property type="entry name" value="Peripla_BP_2"/>
    <property type="match status" value="1"/>
</dbReference>
<dbReference type="RefSeq" id="WP_203660601.1">
    <property type="nucleotide sequence ID" value="NZ_BAAAZM010000011.1"/>
</dbReference>
<accession>A0A8J3NE20</accession>
<dbReference type="GO" id="GO:0030288">
    <property type="term" value="C:outer membrane-bounded periplasmic space"/>
    <property type="evidence" value="ECO:0007669"/>
    <property type="project" value="TreeGrafter"/>
</dbReference>
<keyword evidence="4 5" id="KW-0732">Signal</keyword>
<dbReference type="Proteomes" id="UP000612808">
    <property type="component" value="Unassembled WGS sequence"/>
</dbReference>
<dbReference type="PROSITE" id="PS51257">
    <property type="entry name" value="PROKAR_LIPOPROTEIN"/>
    <property type="match status" value="1"/>
</dbReference>
<dbReference type="InterPro" id="IPR051313">
    <property type="entry name" value="Bact_iron-sidero_bind"/>
</dbReference>
<name>A0A8J3NE20_9ACTN</name>
<dbReference type="InterPro" id="IPR002491">
    <property type="entry name" value="ABC_transptr_periplasmic_BD"/>
</dbReference>
<evidence type="ECO:0000256" key="1">
    <source>
        <dbReference type="ARBA" id="ARBA00004196"/>
    </source>
</evidence>
<proteinExistence type="inferred from homology"/>
<evidence type="ECO:0000313" key="7">
    <source>
        <dbReference type="EMBL" id="GID13505.1"/>
    </source>
</evidence>
<dbReference type="EMBL" id="BOMB01000024">
    <property type="protein sequence ID" value="GID13505.1"/>
    <property type="molecule type" value="Genomic_DNA"/>
</dbReference>
<dbReference type="PROSITE" id="PS51318">
    <property type="entry name" value="TAT"/>
    <property type="match status" value="1"/>
</dbReference>
<feature type="chain" id="PRO_5038667775" description="Fe/B12 periplasmic-binding domain-containing protein" evidence="5">
    <location>
        <begin position="22"/>
        <end position="327"/>
    </location>
</feature>
<sequence length="327" mass="34789">MTSRRTVLAGAVGAGAAALLAACGGTTASSGGGKWSFTDDLGTTVTLPKRPTRIAGLTDVVSSLWAYGIAPAAAFGYMAMKDDSSFAGRDLSTVKEVGRTYGEIDLEALAAARPELVVTNAYPVDRKGTVDTKQALYGFADKTQEDKVRRIAPIVAITMWGTADTVAGRVNDLALALGVPRARLDGYKKEFDAAGRKLAAAGRSGLRVMAEAAYADKGLYLVRPADDPALSYYAKLGVTLPDPGGSAYYWQTATWEQVDRYRNVDVWLNSARAMGSDDLLKQPTFAALPAAKAGQIHPWNSQNMDYVHLAATMTQLAGWLDKSHKTT</sequence>
<feature type="signal peptide" evidence="5">
    <location>
        <begin position="1"/>
        <end position="21"/>
    </location>
</feature>
<evidence type="ECO:0000256" key="2">
    <source>
        <dbReference type="ARBA" id="ARBA00008814"/>
    </source>
</evidence>
<dbReference type="PANTHER" id="PTHR30532">
    <property type="entry name" value="IRON III DICITRATE-BINDING PERIPLASMIC PROTEIN"/>
    <property type="match status" value="1"/>
</dbReference>
<protein>
    <recommendedName>
        <fullName evidence="6">Fe/B12 periplasmic-binding domain-containing protein</fullName>
    </recommendedName>
</protein>
<gene>
    <name evidence="7" type="ORF">Aru02nite_43940</name>
</gene>
<dbReference type="PANTHER" id="PTHR30532:SF24">
    <property type="entry name" value="FERRIC ENTEROBACTIN-BINDING PERIPLASMIC PROTEIN FEPB"/>
    <property type="match status" value="1"/>
</dbReference>
<feature type="domain" description="Fe/B12 periplasmic-binding" evidence="6">
    <location>
        <begin position="93"/>
        <end position="299"/>
    </location>
</feature>
<evidence type="ECO:0000256" key="4">
    <source>
        <dbReference type="ARBA" id="ARBA00022729"/>
    </source>
</evidence>
<organism evidence="7 8">
    <name type="scientific">Actinocatenispora rupis</name>
    <dbReference type="NCBI Taxonomy" id="519421"/>
    <lineage>
        <taxon>Bacteria</taxon>
        <taxon>Bacillati</taxon>
        <taxon>Actinomycetota</taxon>
        <taxon>Actinomycetes</taxon>
        <taxon>Micromonosporales</taxon>
        <taxon>Micromonosporaceae</taxon>
        <taxon>Actinocatenispora</taxon>
    </lineage>
</organism>
<evidence type="ECO:0000256" key="5">
    <source>
        <dbReference type="SAM" id="SignalP"/>
    </source>
</evidence>
<comment type="similarity">
    <text evidence="2">Belongs to the bacterial solute-binding protein 8 family.</text>
</comment>